<dbReference type="EMBL" id="LGRX02033912">
    <property type="protein sequence ID" value="KAK3239442.1"/>
    <property type="molecule type" value="Genomic_DNA"/>
</dbReference>
<dbReference type="AlphaFoldDB" id="A0AAE0BPP4"/>
<keyword evidence="7" id="KW-1185">Reference proteome</keyword>
<dbReference type="Pfam" id="PF07264">
    <property type="entry name" value="EI24"/>
    <property type="match status" value="1"/>
</dbReference>
<protein>
    <submittedName>
        <fullName evidence="6">Uncharacterized protein</fullName>
    </submittedName>
</protein>
<accession>A0AAE0BPP4</accession>
<gene>
    <name evidence="6" type="ORF">CYMTET_50634</name>
</gene>
<comment type="caution">
    <text evidence="6">The sequence shown here is derived from an EMBL/GenBank/DDBJ whole genome shotgun (WGS) entry which is preliminary data.</text>
</comment>
<reference evidence="6 7" key="1">
    <citation type="journal article" date="2015" name="Genome Biol. Evol.">
        <title>Comparative Genomics of a Bacterivorous Green Alga Reveals Evolutionary Causalities and Consequences of Phago-Mixotrophic Mode of Nutrition.</title>
        <authorList>
            <person name="Burns J.A."/>
            <person name="Paasch A."/>
            <person name="Narechania A."/>
            <person name="Kim E."/>
        </authorList>
    </citation>
    <scope>NUCLEOTIDE SEQUENCE [LARGE SCALE GENOMIC DNA]</scope>
    <source>
        <strain evidence="6 7">PLY_AMNH</strain>
    </source>
</reference>
<feature type="transmembrane region" description="Helical" evidence="5">
    <location>
        <begin position="257"/>
        <end position="279"/>
    </location>
</feature>
<evidence type="ECO:0000256" key="4">
    <source>
        <dbReference type="ARBA" id="ARBA00023136"/>
    </source>
</evidence>
<keyword evidence="3 5" id="KW-1133">Transmembrane helix</keyword>
<evidence type="ECO:0000313" key="7">
    <source>
        <dbReference type="Proteomes" id="UP001190700"/>
    </source>
</evidence>
<keyword evidence="4 5" id="KW-0472">Membrane</keyword>
<evidence type="ECO:0000256" key="5">
    <source>
        <dbReference type="SAM" id="Phobius"/>
    </source>
</evidence>
<dbReference type="Proteomes" id="UP001190700">
    <property type="component" value="Unassembled WGS sequence"/>
</dbReference>
<comment type="subcellular location">
    <subcellularLocation>
        <location evidence="1">Membrane</location>
        <topology evidence="1">Multi-pass membrane protein</topology>
    </subcellularLocation>
</comment>
<proteinExistence type="predicted"/>
<feature type="transmembrane region" description="Helical" evidence="5">
    <location>
        <begin position="164"/>
        <end position="184"/>
    </location>
</feature>
<name>A0AAE0BPP4_9CHLO</name>
<sequence length="353" mass="37760">MQSVRYQSRYPLSLEQLNPHKFTSKRILQLRTPVTGLFGSGILATKHTKTSLHLRKRCTSWDAGANQLKLPGASISVRCSSTGQEASEANGDELVLAEPESLASGVLKGFAAALQGGTASINTAGGAYKNLTAAVFATSLLMDAGGIYSLNLLTESLLGSDPDILWLAFIAVLKVPVFGTVIFISPLLAVFAVQLALPLLGESLFFGALKEIRPSRAEVLERSGGLGPRGISVAVSRILMFLKWQFGLLVISLPIGFVPIFGPILTAGAQLTLSSYIFGWEMLDVWCDKNAFDLEGQKRIMKGQKWALIGFAAPYTLLLAIPIFGPFTVGIAQSAAARLVTSVMEKSEGEVEQ</sequence>
<evidence type="ECO:0000256" key="1">
    <source>
        <dbReference type="ARBA" id="ARBA00004141"/>
    </source>
</evidence>
<feature type="transmembrane region" description="Helical" evidence="5">
    <location>
        <begin position="306"/>
        <end position="325"/>
    </location>
</feature>
<evidence type="ECO:0000256" key="3">
    <source>
        <dbReference type="ARBA" id="ARBA00022989"/>
    </source>
</evidence>
<keyword evidence="2 5" id="KW-0812">Transmembrane</keyword>
<dbReference type="InterPro" id="IPR052786">
    <property type="entry name" value="Spore_wall_assembly"/>
</dbReference>
<dbReference type="PANTHER" id="PTHR34292:SF2">
    <property type="entry name" value="OUTER SPORE WALL PROTEIN LDS1"/>
    <property type="match status" value="1"/>
</dbReference>
<dbReference type="PANTHER" id="PTHR34292">
    <property type="entry name" value="OUTER SPORE WALL PROTEIN LDS1"/>
    <property type="match status" value="1"/>
</dbReference>
<dbReference type="InterPro" id="IPR059112">
    <property type="entry name" value="CysZ/EI24"/>
</dbReference>
<evidence type="ECO:0000313" key="6">
    <source>
        <dbReference type="EMBL" id="KAK3239442.1"/>
    </source>
</evidence>
<organism evidence="6 7">
    <name type="scientific">Cymbomonas tetramitiformis</name>
    <dbReference type="NCBI Taxonomy" id="36881"/>
    <lineage>
        <taxon>Eukaryota</taxon>
        <taxon>Viridiplantae</taxon>
        <taxon>Chlorophyta</taxon>
        <taxon>Pyramimonadophyceae</taxon>
        <taxon>Pyramimonadales</taxon>
        <taxon>Pyramimonadaceae</taxon>
        <taxon>Cymbomonas</taxon>
    </lineage>
</organism>
<evidence type="ECO:0000256" key="2">
    <source>
        <dbReference type="ARBA" id="ARBA00022692"/>
    </source>
</evidence>